<dbReference type="Gene3D" id="3.60.15.10">
    <property type="entry name" value="Ribonuclease Z/Hydroxyacylglutathione hydrolase-like"/>
    <property type="match status" value="1"/>
</dbReference>
<proteinExistence type="predicted"/>
<name>A0A849VLV2_9GAMM</name>
<accession>A0A849VLV2</accession>
<keyword evidence="1" id="KW-0732">Signal</keyword>
<evidence type="ECO:0000313" key="2">
    <source>
        <dbReference type="EMBL" id="NOU52724.1"/>
    </source>
</evidence>
<dbReference type="SUPFAM" id="SSF56281">
    <property type="entry name" value="Metallo-hydrolase/oxidoreductase"/>
    <property type="match status" value="1"/>
</dbReference>
<organism evidence="2 3">
    <name type="scientific">Pseudoalteromonas caenipelagi</name>
    <dbReference type="NCBI Taxonomy" id="2726988"/>
    <lineage>
        <taxon>Bacteria</taxon>
        <taxon>Pseudomonadati</taxon>
        <taxon>Pseudomonadota</taxon>
        <taxon>Gammaproteobacteria</taxon>
        <taxon>Alteromonadales</taxon>
        <taxon>Pseudoalteromonadaceae</taxon>
        <taxon>Pseudoalteromonas</taxon>
    </lineage>
</organism>
<sequence length="325" mass="36527">MRFIFAAIISLLCSVTYANQWHSIDASTWLVSPSKSARYIQENQAIIVGKHCAAIINAHGDFVALENMINTAKQKLQIPVCYLVSTSADTQQVIGMAMLQRAFPSAKWYVGQAVFDNFSLYQQALEDKLALHRKSLTLSTKRLSQVDDKQQIQKHIDIAKQRLDDWQNLGLSTPQILPKQTQTALELGAQSVILSAVEAFSSADIFVFNPANGALIGGNSVDPLPEVRHEHISHWLEHLNTLKTDSKVSWLLPAHGKPYKKQALELPITFFEALNKGLSTKEVKQRLSSKYGEYDAQTKRRLIHYYQLAQRRIATKAQDTDDVVL</sequence>
<dbReference type="EMBL" id="JABBPG010000011">
    <property type="protein sequence ID" value="NOU52724.1"/>
    <property type="molecule type" value="Genomic_DNA"/>
</dbReference>
<feature type="signal peptide" evidence="1">
    <location>
        <begin position="1"/>
        <end position="18"/>
    </location>
</feature>
<gene>
    <name evidence="2" type="ORF">HG263_19645</name>
</gene>
<reference evidence="2 3" key="1">
    <citation type="submission" date="2020-04" db="EMBL/GenBank/DDBJ databases">
        <title>Pseudoalteromonas caenipelagi sp. nov., isolated from a tidal flat.</title>
        <authorList>
            <person name="Park S."/>
            <person name="Yoon J.-H."/>
        </authorList>
    </citation>
    <scope>NUCLEOTIDE SEQUENCE [LARGE SCALE GENOMIC DNA]</scope>
    <source>
        <strain evidence="2 3">JBTF-M23</strain>
    </source>
</reference>
<evidence type="ECO:0000256" key="1">
    <source>
        <dbReference type="SAM" id="SignalP"/>
    </source>
</evidence>
<protein>
    <submittedName>
        <fullName evidence="2">Uncharacterized protein</fullName>
    </submittedName>
</protein>
<evidence type="ECO:0000313" key="3">
    <source>
        <dbReference type="Proteomes" id="UP000586305"/>
    </source>
</evidence>
<dbReference type="RefSeq" id="WP_171627772.1">
    <property type="nucleotide sequence ID" value="NZ_JABBPG010000011.1"/>
</dbReference>
<keyword evidence="3" id="KW-1185">Reference proteome</keyword>
<feature type="chain" id="PRO_5032949369" evidence="1">
    <location>
        <begin position="19"/>
        <end position="325"/>
    </location>
</feature>
<dbReference type="InterPro" id="IPR036866">
    <property type="entry name" value="RibonucZ/Hydroxyglut_hydro"/>
</dbReference>
<dbReference type="Proteomes" id="UP000586305">
    <property type="component" value="Unassembled WGS sequence"/>
</dbReference>
<comment type="caution">
    <text evidence="2">The sequence shown here is derived from an EMBL/GenBank/DDBJ whole genome shotgun (WGS) entry which is preliminary data.</text>
</comment>
<dbReference type="AlphaFoldDB" id="A0A849VLV2"/>